<protein>
    <recommendedName>
        <fullName evidence="3">Signal transduction histidine kinase internal region domain-containing protein</fullName>
    </recommendedName>
</protein>
<evidence type="ECO:0000313" key="5">
    <source>
        <dbReference type="Proteomes" id="UP000261174"/>
    </source>
</evidence>
<gene>
    <name evidence="4" type="ORF">DXN04_05365</name>
</gene>
<dbReference type="OrthoDB" id="9809908at2"/>
<dbReference type="GO" id="GO:0016020">
    <property type="term" value="C:membrane"/>
    <property type="evidence" value="ECO:0007669"/>
    <property type="project" value="InterPro"/>
</dbReference>
<dbReference type="RefSeq" id="WP_116852246.1">
    <property type="nucleotide sequence ID" value="NZ_QTJV01000001.1"/>
</dbReference>
<keyword evidence="2" id="KW-0472">Membrane</keyword>
<dbReference type="Proteomes" id="UP000261174">
    <property type="component" value="Unassembled WGS sequence"/>
</dbReference>
<keyword evidence="1" id="KW-0175">Coiled coil</keyword>
<dbReference type="PANTHER" id="PTHR34220:SF7">
    <property type="entry name" value="SENSOR HISTIDINE KINASE YPDA"/>
    <property type="match status" value="1"/>
</dbReference>
<reference evidence="4 5" key="1">
    <citation type="submission" date="2018-08" db="EMBL/GenBank/DDBJ databases">
        <title>Chitinophaga sp. K20C18050901, a novel bacterium isolated from forest soil.</title>
        <authorList>
            <person name="Wang C."/>
        </authorList>
    </citation>
    <scope>NUCLEOTIDE SEQUENCE [LARGE SCALE GENOMIC DNA]</scope>
    <source>
        <strain evidence="4 5">K20C18050901</strain>
    </source>
</reference>
<dbReference type="AlphaFoldDB" id="A0A3E1P9R2"/>
<dbReference type="InterPro" id="IPR050640">
    <property type="entry name" value="Bact_2-comp_sensor_kinase"/>
</dbReference>
<sequence>MLLVTPVFLVRNVSTTHIWIGFPFATVGIFIAWMFHIFLIGRVALNKNRFFVSTFTMIFLTTITYFFGRMNHFILPGTAFYLFRIVNIIAVNSMIFIISVVILLNRTKKKLDIENEQLKFANLQSRYEVLHNQLNPHFLFNAIGTAKALIRKDPAIADEYLVKLSSFLRLGLENKKFDTITVKEELAFCEDYIALQQMRFDTALQFASEIDEKYLTYFVPYFAILILVENAVKHNNMTEEAPLKITVTNNETSLLVSNNIQPRFLLEASSRMGLQNLKERYRLLYGETVTVNNDGETFSVSIKMIRK</sequence>
<dbReference type="Gene3D" id="3.30.565.10">
    <property type="entry name" value="Histidine kinase-like ATPase, C-terminal domain"/>
    <property type="match status" value="1"/>
</dbReference>
<dbReference type="PANTHER" id="PTHR34220">
    <property type="entry name" value="SENSOR HISTIDINE KINASE YPDA"/>
    <property type="match status" value="1"/>
</dbReference>
<proteinExistence type="predicted"/>
<dbReference type="GO" id="GO:0000155">
    <property type="term" value="F:phosphorelay sensor kinase activity"/>
    <property type="evidence" value="ECO:0007669"/>
    <property type="project" value="InterPro"/>
</dbReference>
<feature type="transmembrane region" description="Helical" evidence="2">
    <location>
        <begin position="50"/>
        <end position="68"/>
    </location>
</feature>
<feature type="transmembrane region" description="Helical" evidence="2">
    <location>
        <begin position="20"/>
        <end position="38"/>
    </location>
</feature>
<evidence type="ECO:0000256" key="2">
    <source>
        <dbReference type="SAM" id="Phobius"/>
    </source>
</evidence>
<accession>A0A3E1P9R2</accession>
<keyword evidence="5" id="KW-1185">Reference proteome</keyword>
<evidence type="ECO:0000259" key="3">
    <source>
        <dbReference type="Pfam" id="PF06580"/>
    </source>
</evidence>
<feature type="transmembrane region" description="Helical" evidence="2">
    <location>
        <begin position="80"/>
        <end position="104"/>
    </location>
</feature>
<feature type="domain" description="Signal transduction histidine kinase internal region" evidence="3">
    <location>
        <begin position="126"/>
        <end position="202"/>
    </location>
</feature>
<keyword evidence="2" id="KW-0812">Transmembrane</keyword>
<dbReference type="InterPro" id="IPR010559">
    <property type="entry name" value="Sig_transdc_His_kin_internal"/>
</dbReference>
<organism evidence="4 5">
    <name type="scientific">Chitinophaga silvisoli</name>
    <dbReference type="NCBI Taxonomy" id="2291814"/>
    <lineage>
        <taxon>Bacteria</taxon>
        <taxon>Pseudomonadati</taxon>
        <taxon>Bacteroidota</taxon>
        <taxon>Chitinophagia</taxon>
        <taxon>Chitinophagales</taxon>
        <taxon>Chitinophagaceae</taxon>
        <taxon>Chitinophaga</taxon>
    </lineage>
</organism>
<evidence type="ECO:0000256" key="1">
    <source>
        <dbReference type="SAM" id="Coils"/>
    </source>
</evidence>
<feature type="coiled-coil region" evidence="1">
    <location>
        <begin position="104"/>
        <end position="133"/>
    </location>
</feature>
<dbReference type="Pfam" id="PF06580">
    <property type="entry name" value="His_kinase"/>
    <property type="match status" value="1"/>
</dbReference>
<comment type="caution">
    <text evidence="4">The sequence shown here is derived from an EMBL/GenBank/DDBJ whole genome shotgun (WGS) entry which is preliminary data.</text>
</comment>
<dbReference type="EMBL" id="QTJV01000001">
    <property type="protein sequence ID" value="RFM36926.1"/>
    <property type="molecule type" value="Genomic_DNA"/>
</dbReference>
<evidence type="ECO:0000313" key="4">
    <source>
        <dbReference type="EMBL" id="RFM36926.1"/>
    </source>
</evidence>
<name>A0A3E1P9R2_9BACT</name>
<keyword evidence="2" id="KW-1133">Transmembrane helix</keyword>
<dbReference type="InterPro" id="IPR036890">
    <property type="entry name" value="HATPase_C_sf"/>
</dbReference>